<dbReference type="Pfam" id="PF08378">
    <property type="entry name" value="NERD"/>
    <property type="match status" value="1"/>
</dbReference>
<dbReference type="PROSITE" id="PS50967">
    <property type="entry name" value="HRDC"/>
    <property type="match status" value="1"/>
</dbReference>
<dbReference type="InterPro" id="IPR011528">
    <property type="entry name" value="NERD"/>
</dbReference>
<evidence type="ECO:0000259" key="2">
    <source>
        <dbReference type="PROSITE" id="PS50967"/>
    </source>
</evidence>
<dbReference type="GO" id="GO:0003676">
    <property type="term" value="F:nucleic acid binding"/>
    <property type="evidence" value="ECO:0007669"/>
    <property type="project" value="InterPro"/>
</dbReference>
<evidence type="ECO:0000313" key="3">
    <source>
        <dbReference type="EMBL" id="SHM40636.1"/>
    </source>
</evidence>
<dbReference type="GO" id="GO:0000166">
    <property type="term" value="F:nucleotide binding"/>
    <property type="evidence" value="ECO:0007669"/>
    <property type="project" value="InterPro"/>
</dbReference>
<keyword evidence="4" id="KW-1185">Reference proteome</keyword>
<dbReference type="Proteomes" id="UP000184038">
    <property type="component" value="Unassembled WGS sequence"/>
</dbReference>
<dbReference type="Gene3D" id="1.10.150.80">
    <property type="entry name" value="HRDC domain"/>
    <property type="match status" value="1"/>
</dbReference>
<dbReference type="STRING" id="1120996.SAMN02746066_01891"/>
<feature type="domain" description="NERD" evidence="1">
    <location>
        <begin position="50"/>
        <end position="168"/>
    </location>
</feature>
<evidence type="ECO:0000259" key="1">
    <source>
        <dbReference type="PROSITE" id="PS50965"/>
    </source>
</evidence>
<dbReference type="EMBL" id="FRCP01000009">
    <property type="protein sequence ID" value="SHM40636.1"/>
    <property type="molecule type" value="Genomic_DNA"/>
</dbReference>
<dbReference type="SMART" id="SM00341">
    <property type="entry name" value="HRDC"/>
    <property type="match status" value="1"/>
</dbReference>
<dbReference type="Pfam" id="PF00570">
    <property type="entry name" value="HRDC"/>
    <property type="match status" value="1"/>
</dbReference>
<evidence type="ECO:0000313" key="4">
    <source>
        <dbReference type="Proteomes" id="UP000184038"/>
    </source>
</evidence>
<name>A0A1M7III9_9FIRM</name>
<gene>
    <name evidence="3" type="ORF">SAMN02746066_01891</name>
</gene>
<feature type="domain" description="HRDC" evidence="2">
    <location>
        <begin position="290"/>
        <end position="365"/>
    </location>
</feature>
<dbReference type="InterPro" id="IPR002121">
    <property type="entry name" value="HRDC_dom"/>
</dbReference>
<proteinExistence type="predicted"/>
<organism evidence="3 4">
    <name type="scientific">Anaerosporobacter mobilis DSM 15930</name>
    <dbReference type="NCBI Taxonomy" id="1120996"/>
    <lineage>
        <taxon>Bacteria</taxon>
        <taxon>Bacillati</taxon>
        <taxon>Bacillota</taxon>
        <taxon>Clostridia</taxon>
        <taxon>Lachnospirales</taxon>
        <taxon>Lachnospiraceae</taxon>
        <taxon>Anaerosporobacter</taxon>
    </lineage>
</organism>
<accession>A0A1M7III9</accession>
<dbReference type="AlphaFoldDB" id="A0A1M7III9"/>
<dbReference type="OrthoDB" id="9776650at2"/>
<sequence>MGLLNRLKEPVFLKESSDAEVQLYTLKALEPRLNKEGQALIKQDIQCLEYGIAGEKNIAYELRNSHMPMYILHDIYLESGDLTAQIDYLVITRKLCFVIECKNLYGNIEINSAGDFIREMEIGRYKQKEGIYSPITQNQRHLELMKKIKVENKSNILSKFMCERYFDCFNKSVIVLANPKTVLKAKYAKKEIKDKVIRSDQLVKYIKDMNERSKETANSDKALMSWAQSYLKLHKDVRKDYTEKYEKYKLKEEIEGDTIHIIPMIEEAAISVMSEDNINGMEEKTMEEKTIEETAIYKELREYRLNKSREEMVKPYFIYNNNQLVDLISRMPRDKGELKKIAGFGEVKVEKYGDDIIGIVGKYVV</sequence>
<reference evidence="3 4" key="1">
    <citation type="submission" date="2016-11" db="EMBL/GenBank/DDBJ databases">
        <authorList>
            <person name="Jaros S."/>
            <person name="Januszkiewicz K."/>
            <person name="Wedrychowicz H."/>
        </authorList>
    </citation>
    <scope>NUCLEOTIDE SEQUENCE [LARGE SCALE GENOMIC DNA]</scope>
    <source>
        <strain evidence="3 4">DSM 15930</strain>
    </source>
</reference>
<dbReference type="RefSeq" id="WP_073286551.1">
    <property type="nucleotide sequence ID" value="NZ_FRCP01000009.1"/>
</dbReference>
<dbReference type="InterPro" id="IPR044876">
    <property type="entry name" value="HRDC_dom_sf"/>
</dbReference>
<protein>
    <submittedName>
        <fullName evidence="3">HRDC domain-containing protein</fullName>
    </submittedName>
</protein>
<dbReference type="SUPFAM" id="SSF47819">
    <property type="entry name" value="HRDC-like"/>
    <property type="match status" value="1"/>
</dbReference>
<dbReference type="PROSITE" id="PS50965">
    <property type="entry name" value="NERD"/>
    <property type="match status" value="1"/>
</dbReference>
<dbReference type="InterPro" id="IPR010997">
    <property type="entry name" value="HRDC-like_sf"/>
</dbReference>